<evidence type="ECO:0000256" key="1">
    <source>
        <dbReference type="SAM" id="MobiDB-lite"/>
    </source>
</evidence>
<dbReference type="Proteomes" id="UP000075755">
    <property type="component" value="Chromosome"/>
</dbReference>
<feature type="region of interest" description="Disordered" evidence="1">
    <location>
        <begin position="76"/>
        <end position="101"/>
    </location>
</feature>
<reference evidence="2 3" key="1">
    <citation type="submission" date="2016-03" db="EMBL/GenBank/DDBJ databases">
        <title>Complete genome of Aminobacter aminovorans KCTC 2477.</title>
        <authorList>
            <person name="Kim K.M."/>
        </authorList>
    </citation>
    <scope>NUCLEOTIDE SEQUENCE [LARGE SCALE GENOMIC DNA]</scope>
    <source>
        <strain evidence="2 3">KCTC 2477</strain>
    </source>
</reference>
<evidence type="ECO:0000313" key="3">
    <source>
        <dbReference type="Proteomes" id="UP000075755"/>
    </source>
</evidence>
<dbReference type="AlphaFoldDB" id="A0AAC8YMF5"/>
<name>A0AAC8YMF5_AMIAI</name>
<sequence length="192" mass="20509">MHLPATEISVGCGHVSVQGSAPAACSRCPGRRLWRPWRAGAGGRTDGRGSGRRDCSAELLQSRPISSGCCRRCGRAGGRRSPSRARTPPVATYLPPGRRPKSIRPAAVAAWRSATTTTGSSCRGRSARPAPSICLGIVIDTSSRMCVSPRRITRHDVLTPFDLRVSLGQATHSVSCRSPRSIIRRRNRSSAA</sequence>
<dbReference type="KEGG" id="aak:AA2016_1180"/>
<proteinExistence type="predicted"/>
<protein>
    <submittedName>
        <fullName evidence="2">Uncharacterized protein</fullName>
    </submittedName>
</protein>
<gene>
    <name evidence="2" type="ORF">AA2016_1180</name>
</gene>
<dbReference type="EMBL" id="CP015005">
    <property type="protein sequence ID" value="AMS40116.1"/>
    <property type="molecule type" value="Genomic_DNA"/>
</dbReference>
<accession>A0AAC8YMF5</accession>
<organism evidence="2 3">
    <name type="scientific">Aminobacter aminovorans</name>
    <name type="common">Chelatobacter heintzii</name>
    <dbReference type="NCBI Taxonomy" id="83263"/>
    <lineage>
        <taxon>Bacteria</taxon>
        <taxon>Pseudomonadati</taxon>
        <taxon>Pseudomonadota</taxon>
        <taxon>Alphaproteobacteria</taxon>
        <taxon>Hyphomicrobiales</taxon>
        <taxon>Phyllobacteriaceae</taxon>
        <taxon>Aminobacter</taxon>
    </lineage>
</organism>
<evidence type="ECO:0000313" key="2">
    <source>
        <dbReference type="EMBL" id="AMS40116.1"/>
    </source>
</evidence>